<gene>
    <name evidence="5" type="ORF">L1049_012053</name>
</gene>
<dbReference type="InterPro" id="IPR052059">
    <property type="entry name" value="CR_Ser/Thr_kinase"/>
</dbReference>
<evidence type="ECO:0000256" key="2">
    <source>
        <dbReference type="ARBA" id="ARBA00022741"/>
    </source>
</evidence>
<protein>
    <submittedName>
        <fullName evidence="5">Uncharacterized protein</fullName>
    </submittedName>
</protein>
<proteinExistence type="predicted"/>
<dbReference type="GO" id="GO:0005524">
    <property type="term" value="F:ATP binding"/>
    <property type="evidence" value="ECO:0007669"/>
    <property type="project" value="UniProtKB-KW"/>
</dbReference>
<dbReference type="GO" id="GO:0016301">
    <property type="term" value="F:kinase activity"/>
    <property type="evidence" value="ECO:0007669"/>
    <property type="project" value="UniProtKB-KW"/>
</dbReference>
<dbReference type="PANTHER" id="PTHR47973">
    <property type="entry name" value="CYSTEINE-RICH RECEPTOR-LIKE PROTEIN KINASE 3"/>
    <property type="match status" value="1"/>
</dbReference>
<name>A0AAP0RTJ1_LIQFO</name>
<keyword evidence="4" id="KW-0067">ATP-binding</keyword>
<dbReference type="Gene3D" id="3.30.200.20">
    <property type="entry name" value="Phosphorylase Kinase, domain 1"/>
    <property type="match status" value="1"/>
</dbReference>
<accession>A0AAP0RTJ1</accession>
<keyword evidence="1" id="KW-0808">Transferase</keyword>
<evidence type="ECO:0000256" key="1">
    <source>
        <dbReference type="ARBA" id="ARBA00022679"/>
    </source>
</evidence>
<dbReference type="Proteomes" id="UP001415857">
    <property type="component" value="Unassembled WGS sequence"/>
</dbReference>
<dbReference type="InterPro" id="IPR011009">
    <property type="entry name" value="Kinase-like_dom_sf"/>
</dbReference>
<dbReference type="AlphaFoldDB" id="A0AAP0RTJ1"/>
<dbReference type="EMBL" id="JBBPBK010000006">
    <property type="protein sequence ID" value="KAK9283799.1"/>
    <property type="molecule type" value="Genomic_DNA"/>
</dbReference>
<evidence type="ECO:0000256" key="4">
    <source>
        <dbReference type="ARBA" id="ARBA00022840"/>
    </source>
</evidence>
<evidence type="ECO:0000313" key="6">
    <source>
        <dbReference type="Proteomes" id="UP001415857"/>
    </source>
</evidence>
<keyword evidence="2" id="KW-0547">Nucleotide-binding</keyword>
<evidence type="ECO:0000256" key="3">
    <source>
        <dbReference type="ARBA" id="ARBA00022777"/>
    </source>
</evidence>
<keyword evidence="6" id="KW-1185">Reference proteome</keyword>
<keyword evidence="3" id="KW-0418">Kinase</keyword>
<dbReference type="SUPFAM" id="SSF56112">
    <property type="entry name" value="Protein kinase-like (PK-like)"/>
    <property type="match status" value="1"/>
</dbReference>
<evidence type="ECO:0000313" key="5">
    <source>
        <dbReference type="EMBL" id="KAK9283799.1"/>
    </source>
</evidence>
<comment type="caution">
    <text evidence="5">The sequence shown here is derived from an EMBL/GenBank/DDBJ whole genome shotgun (WGS) entry which is preliminary data.</text>
</comment>
<organism evidence="5 6">
    <name type="scientific">Liquidambar formosana</name>
    <name type="common">Formosan gum</name>
    <dbReference type="NCBI Taxonomy" id="63359"/>
    <lineage>
        <taxon>Eukaryota</taxon>
        <taxon>Viridiplantae</taxon>
        <taxon>Streptophyta</taxon>
        <taxon>Embryophyta</taxon>
        <taxon>Tracheophyta</taxon>
        <taxon>Spermatophyta</taxon>
        <taxon>Magnoliopsida</taxon>
        <taxon>eudicotyledons</taxon>
        <taxon>Gunneridae</taxon>
        <taxon>Pentapetalae</taxon>
        <taxon>Saxifragales</taxon>
        <taxon>Altingiaceae</taxon>
        <taxon>Liquidambar</taxon>
    </lineage>
</organism>
<sequence>MKFSFSCSTCFSPSTKVVNGKRGGVEALQNLHAFSYNELKVATNGFGSSNKIGKGGFGSVYKAWEMYTGNKLEQLVDPMLYGNFPKIEAVRFLKVGLLCVQETSGLRPHMSTAIKMMGDEINMDDVQISQPGLLTCIMDVKIDQPSSSQSIVLYPSLFK</sequence>
<reference evidence="5 6" key="1">
    <citation type="journal article" date="2024" name="Plant J.">
        <title>Genome sequences and population genomics reveal climatic adaptation and genomic divergence between two closely related sweetgum species.</title>
        <authorList>
            <person name="Xu W.Q."/>
            <person name="Ren C.Q."/>
            <person name="Zhang X.Y."/>
            <person name="Comes H.P."/>
            <person name="Liu X.H."/>
            <person name="Li Y.G."/>
            <person name="Kettle C.J."/>
            <person name="Jalonen R."/>
            <person name="Gaisberger H."/>
            <person name="Ma Y.Z."/>
            <person name="Qiu Y.X."/>
        </authorList>
    </citation>
    <scope>NUCLEOTIDE SEQUENCE [LARGE SCALE GENOMIC DNA]</scope>
    <source>
        <strain evidence="5">Hangzhou</strain>
    </source>
</reference>